<proteinExistence type="predicted"/>
<gene>
    <name evidence="2" type="ORF">KC19_8G106400</name>
</gene>
<name>A0A8T0H5K2_CERPU</name>
<evidence type="ECO:0000313" key="3">
    <source>
        <dbReference type="Proteomes" id="UP000822688"/>
    </source>
</evidence>
<protein>
    <submittedName>
        <fullName evidence="2">Uncharacterized protein</fullName>
    </submittedName>
</protein>
<organism evidence="2 3">
    <name type="scientific">Ceratodon purpureus</name>
    <name type="common">Fire moss</name>
    <name type="synonym">Dicranum purpureum</name>
    <dbReference type="NCBI Taxonomy" id="3225"/>
    <lineage>
        <taxon>Eukaryota</taxon>
        <taxon>Viridiplantae</taxon>
        <taxon>Streptophyta</taxon>
        <taxon>Embryophyta</taxon>
        <taxon>Bryophyta</taxon>
        <taxon>Bryophytina</taxon>
        <taxon>Bryopsida</taxon>
        <taxon>Dicranidae</taxon>
        <taxon>Pseudoditrichales</taxon>
        <taxon>Ditrichaceae</taxon>
        <taxon>Ceratodon</taxon>
    </lineage>
</organism>
<evidence type="ECO:0000313" key="2">
    <source>
        <dbReference type="EMBL" id="KAG0564382.1"/>
    </source>
</evidence>
<dbReference type="OrthoDB" id="190846at2759"/>
<dbReference type="SUPFAM" id="SSF53474">
    <property type="entry name" value="alpha/beta-Hydrolases"/>
    <property type="match status" value="1"/>
</dbReference>
<feature type="region of interest" description="Disordered" evidence="1">
    <location>
        <begin position="465"/>
        <end position="484"/>
    </location>
</feature>
<dbReference type="EMBL" id="CM026429">
    <property type="protein sequence ID" value="KAG0564382.1"/>
    <property type="molecule type" value="Genomic_DNA"/>
</dbReference>
<reference evidence="2" key="1">
    <citation type="submission" date="2020-06" db="EMBL/GenBank/DDBJ databases">
        <title>WGS assembly of Ceratodon purpureus strain R40.</title>
        <authorList>
            <person name="Carey S.B."/>
            <person name="Jenkins J."/>
            <person name="Shu S."/>
            <person name="Lovell J.T."/>
            <person name="Sreedasyam A."/>
            <person name="Maumus F."/>
            <person name="Tiley G.P."/>
            <person name="Fernandez-Pozo N."/>
            <person name="Barry K."/>
            <person name="Chen C."/>
            <person name="Wang M."/>
            <person name="Lipzen A."/>
            <person name="Daum C."/>
            <person name="Saski C.A."/>
            <person name="Payton A.C."/>
            <person name="Mcbreen J.C."/>
            <person name="Conrad R.E."/>
            <person name="Kollar L.M."/>
            <person name="Olsson S."/>
            <person name="Huttunen S."/>
            <person name="Landis J.B."/>
            <person name="Wickett N.J."/>
            <person name="Johnson M.G."/>
            <person name="Rensing S.A."/>
            <person name="Grimwood J."/>
            <person name="Schmutz J."/>
            <person name="Mcdaniel S.F."/>
        </authorList>
    </citation>
    <scope>NUCLEOTIDE SEQUENCE</scope>
    <source>
        <strain evidence="2">R40</strain>
    </source>
</reference>
<dbReference type="Proteomes" id="UP000822688">
    <property type="component" value="Chromosome 8"/>
</dbReference>
<sequence>MVLKISVREIVERIENLWPWHHKDGDDGGDDGVDSNMNPVLLVPGIGGSILNAVDKKGHKERVWVRLFEADHEFRSKLFSYYDPVTGKTHSLDKNITIEVPEDRFGLYSCDILDPDVIVRLDTVYYFHDLITQMKSWGYKEGKTLFGFGYDFRQSNRLGETMDRMKVKLETMYEASGGRKVDIITHSMGGLVVKSFLALHPEVFEKYVNSWIAVTAPFQGAPGFIMDCLLTGVEFVKGWQRELFVAKWSMHQLLIECPSVYELIASPHFDWSEPPELRLWRKQAEENGKENVKLESFGPRENLEVMMAALEENKLDYNGAKIPLPLNKDIVNWALETQRIMHTAKLPEGVKFYNLYGTSCETPYHACYGSNKTPLEELAEILNLEAEFSCVDGDGTVPVESAMADGLKAEARVGIPADHRGILMDEHFFHVMKHWLRVGGVDPEYDPETDYVMVPMSRRPFEFDSHKEESVDVSGSEAGSEDSLKVPSKEVYIATVETGSGSSSDIRAEAHAQVHHKGDRISEPGFQVSTIGVAEGLDKEETKAALDQVMAAASEEAKAATSKNKRIISDKTCYLKH</sequence>
<dbReference type="GO" id="GO:0006629">
    <property type="term" value="P:lipid metabolic process"/>
    <property type="evidence" value="ECO:0007669"/>
    <property type="project" value="InterPro"/>
</dbReference>
<comment type="caution">
    <text evidence="2">The sequence shown here is derived from an EMBL/GenBank/DDBJ whole genome shotgun (WGS) entry which is preliminary data.</text>
</comment>
<dbReference type="Gene3D" id="3.40.50.1820">
    <property type="entry name" value="alpha/beta hydrolase"/>
    <property type="match status" value="1"/>
</dbReference>
<dbReference type="GO" id="GO:0008374">
    <property type="term" value="F:O-acyltransferase activity"/>
    <property type="evidence" value="ECO:0007669"/>
    <property type="project" value="InterPro"/>
</dbReference>
<dbReference type="InterPro" id="IPR029058">
    <property type="entry name" value="AB_hydrolase_fold"/>
</dbReference>
<evidence type="ECO:0000256" key="1">
    <source>
        <dbReference type="SAM" id="MobiDB-lite"/>
    </source>
</evidence>
<dbReference type="InterPro" id="IPR003386">
    <property type="entry name" value="LACT/PDAT_acylTrfase"/>
</dbReference>
<dbReference type="Pfam" id="PF02450">
    <property type="entry name" value="LCAT"/>
    <property type="match status" value="1"/>
</dbReference>
<accession>A0A8T0H5K2</accession>
<dbReference type="PANTHER" id="PTHR11440">
    <property type="entry name" value="LECITHIN-CHOLESTEROL ACYLTRANSFERASE-RELATED"/>
    <property type="match status" value="1"/>
</dbReference>
<dbReference type="AlphaFoldDB" id="A0A8T0H5K2"/>
<keyword evidence="3" id="KW-1185">Reference proteome</keyword>